<dbReference type="EMBL" id="FQWF01000008">
    <property type="protein sequence ID" value="SHG63377.1"/>
    <property type="molecule type" value="Genomic_DNA"/>
</dbReference>
<dbReference type="RefSeq" id="WP_073019614.1">
    <property type="nucleotide sequence ID" value="NZ_FQWF01000008.1"/>
</dbReference>
<gene>
    <name evidence="2" type="ORF">SAMN05444372_10840</name>
</gene>
<dbReference type="STRING" id="229205.SAMN05444372_10840"/>
<reference evidence="3" key="1">
    <citation type="submission" date="2016-11" db="EMBL/GenBank/DDBJ databases">
        <authorList>
            <person name="Varghese N."/>
            <person name="Submissions S."/>
        </authorList>
    </citation>
    <scope>NUCLEOTIDE SEQUENCE [LARGE SCALE GENOMIC DNA]</scope>
    <source>
        <strain evidence="3">DSM 17659</strain>
    </source>
</reference>
<evidence type="ECO:0000256" key="1">
    <source>
        <dbReference type="SAM" id="SignalP"/>
    </source>
</evidence>
<keyword evidence="3" id="KW-1185">Reference proteome</keyword>
<evidence type="ECO:0000313" key="3">
    <source>
        <dbReference type="Proteomes" id="UP000184020"/>
    </source>
</evidence>
<accession>A0A1M5LEC1</accession>
<protein>
    <submittedName>
        <fullName evidence="2">Uncharacterized protein</fullName>
    </submittedName>
</protein>
<feature type="signal peptide" evidence="1">
    <location>
        <begin position="1"/>
        <end position="21"/>
    </location>
</feature>
<keyword evidence="1" id="KW-0732">Signal</keyword>
<dbReference type="AlphaFoldDB" id="A0A1M5LEC1"/>
<dbReference type="OrthoDB" id="1150142at2"/>
<organism evidence="2 3">
    <name type="scientific">Flavobacterium micromati</name>
    <dbReference type="NCBI Taxonomy" id="229205"/>
    <lineage>
        <taxon>Bacteria</taxon>
        <taxon>Pseudomonadati</taxon>
        <taxon>Bacteroidota</taxon>
        <taxon>Flavobacteriia</taxon>
        <taxon>Flavobacteriales</taxon>
        <taxon>Flavobacteriaceae</taxon>
        <taxon>Flavobacterium</taxon>
    </lineage>
</organism>
<evidence type="ECO:0000313" key="2">
    <source>
        <dbReference type="EMBL" id="SHG63377.1"/>
    </source>
</evidence>
<feature type="chain" id="PRO_5012544911" evidence="1">
    <location>
        <begin position="22"/>
        <end position="135"/>
    </location>
</feature>
<name>A0A1M5LEC1_9FLAO</name>
<sequence length="135" mass="14741">MKFFLKSVVAVALILSLNSCSKDDDESTDSKTNAKITVTDANGPVSGMVVYVYDQSTWGVIGDEPNFANGQVSTDKQGIATFSNLEYTNIFNEINNNQNNMRFSAHYSLKGVKKTKVITITFNKGESKTGALLLN</sequence>
<proteinExistence type="predicted"/>
<dbReference type="Proteomes" id="UP000184020">
    <property type="component" value="Unassembled WGS sequence"/>
</dbReference>